<sequence length="70" mass="7560">MVLRFTGAFDLTSPVLLCFASANMAGKNHDVKVLASAAWKAHDSHPLAWAEALAIRHSLSQCISFGIHNI</sequence>
<evidence type="ECO:0000313" key="1">
    <source>
        <dbReference type="EnsemblPlants" id="cds.evm.model.04.880"/>
    </source>
</evidence>
<protein>
    <submittedName>
        <fullName evidence="1">Uncharacterized protein</fullName>
    </submittedName>
</protein>
<dbReference type="Proteomes" id="UP000596661">
    <property type="component" value="Chromosome 4"/>
</dbReference>
<keyword evidence="2" id="KW-1185">Reference proteome</keyword>
<name>A0A803PJ35_CANSA</name>
<proteinExistence type="predicted"/>
<organism evidence="1 2">
    <name type="scientific">Cannabis sativa</name>
    <name type="common">Hemp</name>
    <name type="synonym">Marijuana</name>
    <dbReference type="NCBI Taxonomy" id="3483"/>
    <lineage>
        <taxon>Eukaryota</taxon>
        <taxon>Viridiplantae</taxon>
        <taxon>Streptophyta</taxon>
        <taxon>Embryophyta</taxon>
        <taxon>Tracheophyta</taxon>
        <taxon>Spermatophyta</taxon>
        <taxon>Magnoliopsida</taxon>
        <taxon>eudicotyledons</taxon>
        <taxon>Gunneridae</taxon>
        <taxon>Pentapetalae</taxon>
        <taxon>rosids</taxon>
        <taxon>fabids</taxon>
        <taxon>Rosales</taxon>
        <taxon>Cannabaceae</taxon>
        <taxon>Cannabis</taxon>
    </lineage>
</organism>
<dbReference type="EMBL" id="UZAU01000369">
    <property type="status" value="NOT_ANNOTATED_CDS"/>
    <property type="molecule type" value="Genomic_DNA"/>
</dbReference>
<reference evidence="1" key="2">
    <citation type="submission" date="2021-03" db="UniProtKB">
        <authorList>
            <consortium name="EnsemblPlants"/>
        </authorList>
    </citation>
    <scope>IDENTIFICATION</scope>
</reference>
<accession>A0A803PJ35</accession>
<reference evidence="1" key="1">
    <citation type="submission" date="2018-11" db="EMBL/GenBank/DDBJ databases">
        <authorList>
            <person name="Grassa J C."/>
        </authorList>
    </citation>
    <scope>NUCLEOTIDE SEQUENCE [LARGE SCALE GENOMIC DNA]</scope>
</reference>
<dbReference type="AlphaFoldDB" id="A0A803PJ35"/>
<evidence type="ECO:0000313" key="2">
    <source>
        <dbReference type="Proteomes" id="UP000596661"/>
    </source>
</evidence>
<dbReference type="EnsemblPlants" id="evm.model.04.880">
    <property type="protein sequence ID" value="cds.evm.model.04.880"/>
    <property type="gene ID" value="evm.TU.04.880"/>
</dbReference>
<dbReference type="Gramene" id="evm.model.04.880">
    <property type="protein sequence ID" value="cds.evm.model.04.880"/>
    <property type="gene ID" value="evm.TU.04.880"/>
</dbReference>